<sequence>MDRELIAVLEQLREIPIFYKLSDQTLEEIANNITIKDYRADELVYSEGEPSNHIYIVVSGRVKITKVSSTGREKILHIIRENEMFGEQALFENGVNPHSAKTIEKALLFQIRLNTFKKIIDEDHECATMLLEVMNLKLRQAYRQIINLSFKDTYSRLASRLFKLARDHGIEEEKGLLIKAKLTQQELADYVGTSRETISRILSDMVQKEILIVDRHRIYIKDYQALKEVALGSI</sequence>
<dbReference type="InterPro" id="IPR036390">
    <property type="entry name" value="WH_DNA-bd_sf"/>
</dbReference>
<dbReference type="SMART" id="SM00100">
    <property type="entry name" value="cNMP"/>
    <property type="match status" value="1"/>
</dbReference>
<dbReference type="InterPro" id="IPR012318">
    <property type="entry name" value="HTH_CRP"/>
</dbReference>
<dbReference type="PRINTS" id="PR00034">
    <property type="entry name" value="HTHCRP"/>
</dbReference>
<dbReference type="GO" id="GO:0005829">
    <property type="term" value="C:cytosol"/>
    <property type="evidence" value="ECO:0007669"/>
    <property type="project" value="TreeGrafter"/>
</dbReference>
<dbReference type="InterPro" id="IPR050397">
    <property type="entry name" value="Env_Response_Regulators"/>
</dbReference>
<dbReference type="PROSITE" id="PS50042">
    <property type="entry name" value="CNMP_BINDING_3"/>
    <property type="match status" value="1"/>
</dbReference>
<keyword evidence="3" id="KW-0804">Transcription</keyword>
<name>A0A1E5G0N1_9FIRM</name>
<dbReference type="GO" id="GO:0003700">
    <property type="term" value="F:DNA-binding transcription factor activity"/>
    <property type="evidence" value="ECO:0007669"/>
    <property type="project" value="TreeGrafter"/>
</dbReference>
<dbReference type="Pfam" id="PF13545">
    <property type="entry name" value="HTH_Crp_2"/>
    <property type="match status" value="1"/>
</dbReference>
<evidence type="ECO:0008006" key="9">
    <source>
        <dbReference type="Google" id="ProtNLM"/>
    </source>
</evidence>
<evidence type="ECO:0000313" key="8">
    <source>
        <dbReference type="Proteomes" id="UP000094296"/>
    </source>
</evidence>
<evidence type="ECO:0000256" key="3">
    <source>
        <dbReference type="ARBA" id="ARBA00023163"/>
    </source>
</evidence>
<organism evidence="7 8">
    <name type="scientific">Desulfuribacillus alkaliarsenatis</name>
    <dbReference type="NCBI Taxonomy" id="766136"/>
    <lineage>
        <taxon>Bacteria</taxon>
        <taxon>Bacillati</taxon>
        <taxon>Bacillota</taxon>
        <taxon>Desulfuribacillia</taxon>
        <taxon>Desulfuribacillales</taxon>
        <taxon>Desulfuribacillaceae</taxon>
        <taxon>Desulfuribacillus</taxon>
    </lineage>
</organism>
<dbReference type="SUPFAM" id="SSF46785">
    <property type="entry name" value="Winged helix' DNA-binding domain"/>
    <property type="match status" value="1"/>
</dbReference>
<dbReference type="SMART" id="SM00419">
    <property type="entry name" value="HTH_CRP"/>
    <property type="match status" value="1"/>
</dbReference>
<keyword evidence="2" id="KW-0238">DNA-binding</keyword>
<keyword evidence="1" id="KW-0805">Transcription regulation</keyword>
<evidence type="ECO:0000259" key="6">
    <source>
        <dbReference type="PROSITE" id="PS51063"/>
    </source>
</evidence>
<evidence type="ECO:0000256" key="2">
    <source>
        <dbReference type="ARBA" id="ARBA00023125"/>
    </source>
</evidence>
<feature type="domain" description="HTH cro/C1-type" evidence="5">
    <location>
        <begin position="179"/>
        <end position="204"/>
    </location>
</feature>
<dbReference type="InterPro" id="IPR014710">
    <property type="entry name" value="RmlC-like_jellyroll"/>
</dbReference>
<dbReference type="OrthoDB" id="9810708at2"/>
<evidence type="ECO:0000259" key="4">
    <source>
        <dbReference type="PROSITE" id="PS50042"/>
    </source>
</evidence>
<reference evidence="7 8" key="1">
    <citation type="submission" date="2016-09" db="EMBL/GenBank/DDBJ databases">
        <title>Draft genome sequence for the type strain of Desulfuribacillus alkaliarsenatis AHT28, an obligately anaerobic, sulfidogenic bacterium isolated from Russian soda lake sediments.</title>
        <authorList>
            <person name="Abin C.A."/>
            <person name="Hollibaugh J.T."/>
        </authorList>
    </citation>
    <scope>NUCLEOTIDE SEQUENCE [LARGE SCALE GENOMIC DNA]</scope>
    <source>
        <strain evidence="7 8">AHT28</strain>
    </source>
</reference>
<dbReference type="STRING" id="766136.BHF68_09325"/>
<dbReference type="PROSITE" id="PS51063">
    <property type="entry name" value="HTH_CRP_2"/>
    <property type="match status" value="1"/>
</dbReference>
<accession>A0A1E5G0N1</accession>
<dbReference type="InterPro" id="IPR036388">
    <property type="entry name" value="WH-like_DNA-bd_sf"/>
</dbReference>
<dbReference type="Gene3D" id="1.10.10.10">
    <property type="entry name" value="Winged helix-like DNA-binding domain superfamily/Winged helix DNA-binding domain"/>
    <property type="match status" value="1"/>
</dbReference>
<dbReference type="EMBL" id="MIJE01000032">
    <property type="protein sequence ID" value="OEF96340.1"/>
    <property type="molecule type" value="Genomic_DNA"/>
</dbReference>
<dbReference type="InterPro" id="IPR000595">
    <property type="entry name" value="cNMP-bd_dom"/>
</dbReference>
<dbReference type="CDD" id="cd00038">
    <property type="entry name" value="CAP_ED"/>
    <property type="match status" value="1"/>
</dbReference>
<dbReference type="PROSITE" id="PS50943">
    <property type="entry name" value="HTH_CROC1"/>
    <property type="match status" value="1"/>
</dbReference>
<dbReference type="PANTHER" id="PTHR24567">
    <property type="entry name" value="CRP FAMILY TRANSCRIPTIONAL REGULATORY PROTEIN"/>
    <property type="match status" value="1"/>
</dbReference>
<dbReference type="SUPFAM" id="SSF51206">
    <property type="entry name" value="cAMP-binding domain-like"/>
    <property type="match status" value="1"/>
</dbReference>
<comment type="caution">
    <text evidence="7">The sequence shown here is derived from an EMBL/GenBank/DDBJ whole genome shotgun (WGS) entry which is preliminary data.</text>
</comment>
<dbReference type="InterPro" id="IPR001387">
    <property type="entry name" value="Cro/C1-type_HTH"/>
</dbReference>
<evidence type="ECO:0000313" key="7">
    <source>
        <dbReference type="EMBL" id="OEF96340.1"/>
    </source>
</evidence>
<proteinExistence type="predicted"/>
<keyword evidence="8" id="KW-1185">Reference proteome</keyword>
<dbReference type="AlphaFoldDB" id="A0A1E5G0N1"/>
<evidence type="ECO:0000259" key="5">
    <source>
        <dbReference type="PROSITE" id="PS50943"/>
    </source>
</evidence>
<evidence type="ECO:0000256" key="1">
    <source>
        <dbReference type="ARBA" id="ARBA00023015"/>
    </source>
</evidence>
<dbReference type="InterPro" id="IPR018490">
    <property type="entry name" value="cNMP-bd_dom_sf"/>
</dbReference>
<dbReference type="Gene3D" id="2.60.120.10">
    <property type="entry name" value="Jelly Rolls"/>
    <property type="match status" value="1"/>
</dbReference>
<dbReference type="Pfam" id="PF00027">
    <property type="entry name" value="cNMP_binding"/>
    <property type="match status" value="1"/>
</dbReference>
<dbReference type="PANTHER" id="PTHR24567:SF26">
    <property type="entry name" value="REGULATORY PROTEIN YEIL"/>
    <property type="match status" value="1"/>
</dbReference>
<dbReference type="Proteomes" id="UP000094296">
    <property type="component" value="Unassembled WGS sequence"/>
</dbReference>
<feature type="domain" description="Cyclic nucleotide-binding" evidence="4">
    <location>
        <begin position="17"/>
        <end position="120"/>
    </location>
</feature>
<feature type="domain" description="HTH crp-type" evidence="6">
    <location>
        <begin position="151"/>
        <end position="224"/>
    </location>
</feature>
<protein>
    <recommendedName>
        <fullName evidence="9">Crp/Fnr family transcriptional regulator</fullName>
    </recommendedName>
</protein>
<dbReference type="GO" id="GO:0003677">
    <property type="term" value="F:DNA binding"/>
    <property type="evidence" value="ECO:0007669"/>
    <property type="project" value="UniProtKB-KW"/>
</dbReference>
<gene>
    <name evidence="7" type="ORF">BHF68_09325</name>
</gene>